<dbReference type="InterPro" id="IPR033730">
    <property type="entry name" value="ProRS_core_prok"/>
</dbReference>
<dbReference type="InterPro" id="IPR002316">
    <property type="entry name" value="Pro-tRNA-ligase_IIa"/>
</dbReference>
<dbReference type="InterPro" id="IPR002314">
    <property type="entry name" value="aa-tRNA-synt_IIb"/>
</dbReference>
<keyword evidence="6" id="KW-0547">Nucleotide-binding</keyword>
<keyword evidence="7" id="KW-0067">ATP-binding</keyword>
<evidence type="ECO:0000313" key="13">
    <source>
        <dbReference type="EMBL" id="KAF2077275.1"/>
    </source>
</evidence>
<keyword evidence="14" id="KW-1185">Reference proteome</keyword>
<dbReference type="InterPro" id="IPR036621">
    <property type="entry name" value="Anticodon-bd_dom_sf"/>
</dbReference>
<dbReference type="FunFam" id="3.30.930.10:FF:000066">
    <property type="entry name" value="Proline--tRNA ligase"/>
    <property type="match status" value="1"/>
</dbReference>
<dbReference type="NCBIfam" id="TIGR00409">
    <property type="entry name" value="proS_fam_II"/>
    <property type="match status" value="1"/>
</dbReference>
<evidence type="ECO:0000259" key="12">
    <source>
        <dbReference type="PROSITE" id="PS50862"/>
    </source>
</evidence>
<evidence type="ECO:0000256" key="11">
    <source>
        <dbReference type="ARBA" id="ARBA00047671"/>
    </source>
</evidence>
<dbReference type="PRINTS" id="PR01046">
    <property type="entry name" value="TRNASYNTHPRO"/>
</dbReference>
<dbReference type="Gene3D" id="3.30.930.10">
    <property type="entry name" value="Bira Bifunctional Protein, Domain 2"/>
    <property type="match status" value="2"/>
</dbReference>
<name>A0A8J4Q202_9MYCE</name>
<dbReference type="SUPFAM" id="SSF52954">
    <property type="entry name" value="Class II aaRS ABD-related"/>
    <property type="match status" value="1"/>
</dbReference>
<dbReference type="InterPro" id="IPR004500">
    <property type="entry name" value="Pro-tRNA-synth_IIa_bac-type"/>
</dbReference>
<dbReference type="GO" id="GO:0006433">
    <property type="term" value="P:prolyl-tRNA aminoacylation"/>
    <property type="evidence" value="ECO:0007669"/>
    <property type="project" value="InterPro"/>
</dbReference>
<evidence type="ECO:0000256" key="4">
    <source>
        <dbReference type="ARBA" id="ARBA00022490"/>
    </source>
</evidence>
<dbReference type="PANTHER" id="PTHR42753:SF2">
    <property type="entry name" value="PROLINE--TRNA LIGASE"/>
    <property type="match status" value="1"/>
</dbReference>
<dbReference type="InterPro" id="IPR004154">
    <property type="entry name" value="Anticodon-bd"/>
</dbReference>
<dbReference type="InterPro" id="IPR050062">
    <property type="entry name" value="Pro-tRNA_synthetase"/>
</dbReference>
<evidence type="ECO:0000256" key="8">
    <source>
        <dbReference type="ARBA" id="ARBA00022917"/>
    </source>
</evidence>
<dbReference type="AlphaFoldDB" id="A0A8J4Q202"/>
<evidence type="ECO:0000256" key="3">
    <source>
        <dbReference type="ARBA" id="ARBA00012831"/>
    </source>
</evidence>
<dbReference type="InterPro" id="IPR006195">
    <property type="entry name" value="aa-tRNA-synth_II"/>
</dbReference>
<dbReference type="EMBL" id="AJWJ01000033">
    <property type="protein sequence ID" value="KAF2077275.1"/>
    <property type="molecule type" value="Genomic_DNA"/>
</dbReference>
<proteinExistence type="predicted"/>
<comment type="caution">
    <text evidence="13">The sequence shown here is derived from an EMBL/GenBank/DDBJ whole genome shotgun (WGS) entry which is preliminary data.</text>
</comment>
<evidence type="ECO:0000256" key="2">
    <source>
        <dbReference type="ARBA" id="ARBA00011738"/>
    </source>
</evidence>
<dbReference type="Pfam" id="PF03129">
    <property type="entry name" value="HGTP_anticodon"/>
    <property type="match status" value="1"/>
</dbReference>
<dbReference type="GO" id="GO:0004827">
    <property type="term" value="F:proline-tRNA ligase activity"/>
    <property type="evidence" value="ECO:0007669"/>
    <property type="project" value="UniProtKB-EC"/>
</dbReference>
<dbReference type="GO" id="GO:0005739">
    <property type="term" value="C:mitochondrion"/>
    <property type="evidence" value="ECO:0007669"/>
    <property type="project" value="TreeGrafter"/>
</dbReference>
<reference evidence="13" key="1">
    <citation type="submission" date="2020-01" db="EMBL/GenBank/DDBJ databases">
        <title>Development of genomics and gene disruption for Polysphondylium violaceum indicates a role for the polyketide synthase stlB in stalk morphogenesis.</title>
        <authorList>
            <person name="Narita B."/>
            <person name="Kawabe Y."/>
            <person name="Kin K."/>
            <person name="Saito T."/>
            <person name="Gibbs R."/>
            <person name="Kuspa A."/>
            <person name="Muzny D."/>
            <person name="Queller D."/>
            <person name="Richards S."/>
            <person name="Strassman J."/>
            <person name="Sucgang R."/>
            <person name="Worley K."/>
            <person name="Schaap P."/>
        </authorList>
    </citation>
    <scope>NUCLEOTIDE SEQUENCE</scope>
    <source>
        <strain evidence="13">QSvi11</strain>
    </source>
</reference>
<evidence type="ECO:0000256" key="10">
    <source>
        <dbReference type="ARBA" id="ARBA00029731"/>
    </source>
</evidence>
<keyword evidence="5" id="KW-0436">Ligase</keyword>
<dbReference type="Pfam" id="PF00587">
    <property type="entry name" value="tRNA-synt_2b"/>
    <property type="match status" value="1"/>
</dbReference>
<accession>A0A8J4Q202</accession>
<evidence type="ECO:0000256" key="9">
    <source>
        <dbReference type="ARBA" id="ARBA00023146"/>
    </source>
</evidence>
<dbReference type="CDD" id="cd00779">
    <property type="entry name" value="ProRS_core_prok"/>
    <property type="match status" value="1"/>
</dbReference>
<gene>
    <name evidence="13" type="ORF">CYY_001400</name>
</gene>
<dbReference type="SUPFAM" id="SSF55681">
    <property type="entry name" value="Class II aaRS and biotin synthetases"/>
    <property type="match status" value="1"/>
</dbReference>
<comment type="subunit">
    <text evidence="2">Homodimer.</text>
</comment>
<feature type="domain" description="Aminoacyl-transfer RNA synthetases class-II family profile" evidence="12">
    <location>
        <begin position="79"/>
        <end position="473"/>
    </location>
</feature>
<dbReference type="PANTHER" id="PTHR42753">
    <property type="entry name" value="MITOCHONDRIAL RIBOSOME PROTEIN L39/PROLYL-TRNA LIGASE FAMILY MEMBER"/>
    <property type="match status" value="1"/>
</dbReference>
<keyword evidence="4" id="KW-0963">Cytoplasm</keyword>
<keyword evidence="8" id="KW-0648">Protein biosynthesis</keyword>
<sequence length="581" mass="66225">MMKLNNHIKKGLIISRYYSTNTSINNNNPFKNTYKTSLFAPNHVDQAETNETIKSQILLEKEGYIRKLASGIYITLPLGLKVIDSITRIIDQEMEQINGQKITMPKMLPAELWMKTGRWESSGKDLIKFVDRKGVDFCLSPTHEEVVTNLVANESISSKQLSLRLYQIGEKYRDELRPRFGLLRGREFIMKDMYSFDKTIEDASVTYYQVKQAYHNIFDRLKLNYACVEADSGNIGGNMSHEFQVLTNSGEDTLIYCDHCHYHSNIEKAVGGNTCTTKESDVNNLKKQFLHISTDVDGKTHNTIGTIVTNSNDTPNLYSIKSHFKNIISIQEIGVNQMEKLKKETDASELSYGLFIDSSVNDSLHQNIKSHLSESHSISQIQSIHVNNYREAKLGDLCIQSNCNGSSHLKTRKGIEVGHIFYLGTKYSSKLGAFYNSESGRQFLEMGCFGIGVSRLLATLVESNMDEYGIKLPYNVSPFKLSLIPKYKASDDKNLKEAEEISMLLQKEIPQLYNQILISDDHKNSIGKRISAAQSIGFPYLMIIPDQKSDDSPRFEIIRRDDQSKFYLHKHELVDFFKNNK</sequence>
<evidence type="ECO:0000256" key="6">
    <source>
        <dbReference type="ARBA" id="ARBA00022741"/>
    </source>
</evidence>
<dbReference type="InterPro" id="IPR045864">
    <property type="entry name" value="aa-tRNA-synth_II/BPL/LPL"/>
</dbReference>
<organism evidence="13 14">
    <name type="scientific">Polysphondylium violaceum</name>
    <dbReference type="NCBI Taxonomy" id="133409"/>
    <lineage>
        <taxon>Eukaryota</taxon>
        <taxon>Amoebozoa</taxon>
        <taxon>Evosea</taxon>
        <taxon>Eumycetozoa</taxon>
        <taxon>Dictyostelia</taxon>
        <taxon>Dictyosteliales</taxon>
        <taxon>Dictyosteliaceae</taxon>
        <taxon>Polysphondylium</taxon>
    </lineage>
</organism>
<protein>
    <recommendedName>
        <fullName evidence="3">proline--tRNA ligase</fullName>
        <ecNumber evidence="3">6.1.1.15</ecNumber>
    </recommendedName>
    <alternativeName>
        <fullName evidence="10">Prolyl-tRNA synthetase</fullName>
    </alternativeName>
</protein>
<evidence type="ECO:0000313" key="14">
    <source>
        <dbReference type="Proteomes" id="UP000695562"/>
    </source>
</evidence>
<comment type="catalytic activity">
    <reaction evidence="11">
        <text>tRNA(Pro) + L-proline + ATP = L-prolyl-tRNA(Pro) + AMP + diphosphate</text>
        <dbReference type="Rhea" id="RHEA:14305"/>
        <dbReference type="Rhea" id="RHEA-COMP:9700"/>
        <dbReference type="Rhea" id="RHEA-COMP:9702"/>
        <dbReference type="ChEBI" id="CHEBI:30616"/>
        <dbReference type="ChEBI" id="CHEBI:33019"/>
        <dbReference type="ChEBI" id="CHEBI:60039"/>
        <dbReference type="ChEBI" id="CHEBI:78442"/>
        <dbReference type="ChEBI" id="CHEBI:78532"/>
        <dbReference type="ChEBI" id="CHEBI:456215"/>
        <dbReference type="EC" id="6.1.1.15"/>
    </reaction>
</comment>
<dbReference type="Proteomes" id="UP000695562">
    <property type="component" value="Unassembled WGS sequence"/>
</dbReference>
<dbReference type="GO" id="GO:0005524">
    <property type="term" value="F:ATP binding"/>
    <property type="evidence" value="ECO:0007669"/>
    <property type="project" value="UniProtKB-KW"/>
</dbReference>
<evidence type="ECO:0000256" key="1">
    <source>
        <dbReference type="ARBA" id="ARBA00004496"/>
    </source>
</evidence>
<comment type="subcellular location">
    <subcellularLocation>
        <location evidence="1">Cytoplasm</location>
    </subcellularLocation>
</comment>
<dbReference type="Gene3D" id="3.40.50.800">
    <property type="entry name" value="Anticodon-binding domain"/>
    <property type="match status" value="1"/>
</dbReference>
<dbReference type="PROSITE" id="PS50862">
    <property type="entry name" value="AA_TRNA_LIGASE_II"/>
    <property type="match status" value="1"/>
</dbReference>
<evidence type="ECO:0000256" key="7">
    <source>
        <dbReference type="ARBA" id="ARBA00022840"/>
    </source>
</evidence>
<evidence type="ECO:0000256" key="5">
    <source>
        <dbReference type="ARBA" id="ARBA00022598"/>
    </source>
</evidence>
<keyword evidence="9" id="KW-0030">Aminoacyl-tRNA synthetase</keyword>
<dbReference type="EC" id="6.1.1.15" evidence="3"/>
<dbReference type="OrthoDB" id="10267474at2759"/>